<organism evidence="2 3">
    <name type="scientific">Elysia crispata</name>
    <name type="common">lettuce slug</name>
    <dbReference type="NCBI Taxonomy" id="231223"/>
    <lineage>
        <taxon>Eukaryota</taxon>
        <taxon>Metazoa</taxon>
        <taxon>Spiralia</taxon>
        <taxon>Lophotrochozoa</taxon>
        <taxon>Mollusca</taxon>
        <taxon>Gastropoda</taxon>
        <taxon>Heterobranchia</taxon>
        <taxon>Euthyneura</taxon>
        <taxon>Panpulmonata</taxon>
        <taxon>Sacoglossa</taxon>
        <taxon>Placobranchoidea</taxon>
        <taxon>Plakobranchidae</taxon>
        <taxon>Elysia</taxon>
    </lineage>
</organism>
<dbReference type="AlphaFoldDB" id="A0AAE0Y0A9"/>
<protein>
    <submittedName>
        <fullName evidence="2">Uncharacterized protein</fullName>
    </submittedName>
</protein>
<comment type="caution">
    <text evidence="2">The sequence shown here is derived from an EMBL/GenBank/DDBJ whole genome shotgun (WGS) entry which is preliminary data.</text>
</comment>
<dbReference type="EMBL" id="JAWDGP010007247">
    <property type="protein sequence ID" value="KAK3727314.1"/>
    <property type="molecule type" value="Genomic_DNA"/>
</dbReference>
<accession>A0AAE0Y0A9</accession>
<sequence>MVTYSITTLTQPYRHKPYRHNPLTDTTPLQTQPLQTQPYRHNPYRHNLTDTTFQTQPYTIPHNRNKKAVNNNPSFVLSLLVLVSGPRPPIHAAPDTLSTVHNGPNARARSRQIPEDVWF</sequence>
<reference evidence="2" key="1">
    <citation type="journal article" date="2023" name="G3 (Bethesda)">
        <title>A reference genome for the long-term kleptoplast-retaining sea slug Elysia crispata morphotype clarki.</title>
        <authorList>
            <person name="Eastman K.E."/>
            <person name="Pendleton A.L."/>
            <person name="Shaikh M.A."/>
            <person name="Suttiyut T."/>
            <person name="Ogas R."/>
            <person name="Tomko P."/>
            <person name="Gavelis G."/>
            <person name="Widhalm J.R."/>
            <person name="Wisecaver J.H."/>
        </authorList>
    </citation>
    <scope>NUCLEOTIDE SEQUENCE</scope>
    <source>
        <strain evidence="2">ECLA1</strain>
    </source>
</reference>
<proteinExistence type="predicted"/>
<evidence type="ECO:0000313" key="3">
    <source>
        <dbReference type="Proteomes" id="UP001283361"/>
    </source>
</evidence>
<keyword evidence="3" id="KW-1185">Reference proteome</keyword>
<evidence type="ECO:0000313" key="2">
    <source>
        <dbReference type="EMBL" id="KAK3727314.1"/>
    </source>
</evidence>
<name>A0AAE0Y0A9_9GAST</name>
<feature type="compositionally biased region" description="Low complexity" evidence="1">
    <location>
        <begin position="23"/>
        <end position="38"/>
    </location>
</feature>
<evidence type="ECO:0000256" key="1">
    <source>
        <dbReference type="SAM" id="MobiDB-lite"/>
    </source>
</evidence>
<gene>
    <name evidence="2" type="ORF">RRG08_049937</name>
</gene>
<dbReference type="Proteomes" id="UP001283361">
    <property type="component" value="Unassembled WGS sequence"/>
</dbReference>
<feature type="region of interest" description="Disordered" evidence="1">
    <location>
        <begin position="14"/>
        <end position="41"/>
    </location>
</feature>